<dbReference type="EMBL" id="JAANNP010000001">
    <property type="protein sequence ID" value="NHC12645.1"/>
    <property type="molecule type" value="Genomic_DNA"/>
</dbReference>
<evidence type="ECO:0000256" key="2">
    <source>
        <dbReference type="ARBA" id="ARBA00022692"/>
    </source>
</evidence>
<evidence type="ECO:0000256" key="3">
    <source>
        <dbReference type="ARBA" id="ARBA00022989"/>
    </source>
</evidence>
<dbReference type="Pfam" id="PF02656">
    <property type="entry name" value="DUF202"/>
    <property type="match status" value="1"/>
</dbReference>
<protein>
    <submittedName>
        <fullName evidence="7">DUF202 domain-containing protein</fullName>
    </submittedName>
</protein>
<gene>
    <name evidence="7" type="ORF">G9H71_02465</name>
</gene>
<reference evidence="7 8" key="1">
    <citation type="submission" date="2020-03" db="EMBL/GenBank/DDBJ databases">
        <title>Two novel Motilibacter sp.</title>
        <authorList>
            <person name="Liu S."/>
        </authorList>
    </citation>
    <scope>NUCLEOTIDE SEQUENCE [LARGE SCALE GENOMIC DNA]</scope>
    <source>
        <strain evidence="7 8">E257</strain>
    </source>
</reference>
<dbReference type="Proteomes" id="UP000800981">
    <property type="component" value="Unassembled WGS sequence"/>
</dbReference>
<keyword evidence="3 5" id="KW-1133">Transmembrane helix</keyword>
<comment type="subcellular location">
    <subcellularLocation>
        <location evidence="1">Endomembrane system</location>
        <topology evidence="1">Multi-pass membrane protein</topology>
    </subcellularLocation>
</comment>
<evidence type="ECO:0000313" key="8">
    <source>
        <dbReference type="Proteomes" id="UP000800981"/>
    </source>
</evidence>
<feature type="transmembrane region" description="Helical" evidence="5">
    <location>
        <begin position="20"/>
        <end position="39"/>
    </location>
</feature>
<evidence type="ECO:0000256" key="1">
    <source>
        <dbReference type="ARBA" id="ARBA00004127"/>
    </source>
</evidence>
<evidence type="ECO:0000259" key="6">
    <source>
        <dbReference type="Pfam" id="PF02656"/>
    </source>
</evidence>
<evidence type="ECO:0000256" key="5">
    <source>
        <dbReference type="SAM" id="Phobius"/>
    </source>
</evidence>
<dbReference type="RefSeq" id="WP_166277255.1">
    <property type="nucleotide sequence ID" value="NZ_JAANNP010000001.1"/>
</dbReference>
<evidence type="ECO:0000313" key="7">
    <source>
        <dbReference type="EMBL" id="NHC12645.1"/>
    </source>
</evidence>
<keyword evidence="8" id="KW-1185">Reference proteome</keyword>
<feature type="transmembrane region" description="Helical" evidence="5">
    <location>
        <begin position="88"/>
        <end position="109"/>
    </location>
</feature>
<organism evidence="7 8">
    <name type="scientific">Motilibacter deserti</name>
    <dbReference type="NCBI Taxonomy" id="2714956"/>
    <lineage>
        <taxon>Bacteria</taxon>
        <taxon>Bacillati</taxon>
        <taxon>Actinomycetota</taxon>
        <taxon>Actinomycetes</taxon>
        <taxon>Motilibacterales</taxon>
        <taxon>Motilibacteraceae</taxon>
        <taxon>Motilibacter</taxon>
    </lineage>
</organism>
<evidence type="ECO:0000256" key="4">
    <source>
        <dbReference type="ARBA" id="ARBA00023136"/>
    </source>
</evidence>
<proteinExistence type="predicted"/>
<name>A0ABX0GSA1_9ACTN</name>
<accession>A0ABX0GSA1</accession>
<keyword evidence="2 5" id="KW-0812">Transmembrane</keyword>
<keyword evidence="4 5" id="KW-0472">Membrane</keyword>
<feature type="transmembrane region" description="Helical" evidence="5">
    <location>
        <begin position="45"/>
        <end position="68"/>
    </location>
</feature>
<dbReference type="InterPro" id="IPR003807">
    <property type="entry name" value="DUF202"/>
</dbReference>
<feature type="domain" description="DUF202" evidence="6">
    <location>
        <begin position="9"/>
        <end position="76"/>
    </location>
</feature>
<comment type="caution">
    <text evidence="7">The sequence shown here is derived from an EMBL/GenBank/DDBJ whole genome shotgun (WGS) entry which is preliminary data.</text>
</comment>
<sequence length="112" mass="11926">MDEQEPDYRFTLANERTLLAWMRTALALLAAGVGAVEFLPQPDAGWLRTAAGVALGLLSVVASVGGVLRWHAVQRAMRRGQPLPVFRLAWVFAAALAAVGLAVSAMLLLTDA</sequence>